<evidence type="ECO:0000313" key="1">
    <source>
        <dbReference type="EMBL" id="STS79932.1"/>
    </source>
</evidence>
<gene>
    <name evidence="1" type="ORF">NCTC9140_01626</name>
</gene>
<accession>A0A377TJW8</accession>
<protein>
    <submittedName>
        <fullName evidence="1">Uncharacterized protein</fullName>
    </submittedName>
</protein>
<proteinExistence type="predicted"/>
<name>A0A377TJW8_KLEPN</name>
<dbReference type="Proteomes" id="UP000254938">
    <property type="component" value="Unassembled WGS sequence"/>
</dbReference>
<organism evidence="1 2">
    <name type="scientific">Klebsiella pneumoniae</name>
    <dbReference type="NCBI Taxonomy" id="573"/>
    <lineage>
        <taxon>Bacteria</taxon>
        <taxon>Pseudomonadati</taxon>
        <taxon>Pseudomonadota</taxon>
        <taxon>Gammaproteobacteria</taxon>
        <taxon>Enterobacterales</taxon>
        <taxon>Enterobacteriaceae</taxon>
        <taxon>Klebsiella/Raoultella group</taxon>
        <taxon>Klebsiella</taxon>
        <taxon>Klebsiella pneumoniae complex</taxon>
    </lineage>
</organism>
<dbReference type="AlphaFoldDB" id="A0A377TJW8"/>
<dbReference type="EMBL" id="UGKQ01000007">
    <property type="protein sequence ID" value="STS79932.1"/>
    <property type="molecule type" value="Genomic_DNA"/>
</dbReference>
<sequence>MRRQVGRFIRAAGQQGGPLFDAEANVAGHFLPVLLANQRADLGVRIGRIAYAQAIGALGERLTNSG</sequence>
<evidence type="ECO:0000313" key="2">
    <source>
        <dbReference type="Proteomes" id="UP000254938"/>
    </source>
</evidence>
<reference evidence="1 2" key="1">
    <citation type="submission" date="2018-06" db="EMBL/GenBank/DDBJ databases">
        <authorList>
            <consortium name="Pathogen Informatics"/>
            <person name="Doyle S."/>
        </authorList>
    </citation>
    <scope>NUCLEOTIDE SEQUENCE [LARGE SCALE GENOMIC DNA]</scope>
    <source>
        <strain evidence="1 2">NCTC9140</strain>
    </source>
</reference>